<dbReference type="EMBL" id="JATAAI010000037">
    <property type="protein sequence ID" value="KAK1734721.1"/>
    <property type="molecule type" value="Genomic_DNA"/>
</dbReference>
<dbReference type="AlphaFoldDB" id="A0AAD8XVN8"/>
<comment type="caution">
    <text evidence="2">The sequence shown here is derived from an EMBL/GenBank/DDBJ whole genome shotgun (WGS) entry which is preliminary data.</text>
</comment>
<feature type="region of interest" description="Disordered" evidence="1">
    <location>
        <begin position="371"/>
        <end position="392"/>
    </location>
</feature>
<keyword evidence="3" id="KW-1185">Reference proteome</keyword>
<name>A0AAD8XVN8_9STRA</name>
<evidence type="ECO:0000313" key="3">
    <source>
        <dbReference type="Proteomes" id="UP001224775"/>
    </source>
</evidence>
<sequence length="513" mass="56980">MSSQHLLSPIPEQHARRGRSRNARPRVSPLPILPPFPDNLEEKTKVASKNNTKNLRWKKHILAAAVAVERVEEDSRNDEVNTRIHDDEVLRSTIAAWKQPQSRLIVSSSLGRDDQPPDIDTTPSDEQPLSDRVKRPVRCGVGASSNADISTRDQYQLSRLKARVHQRNVRPLGYGEEKKLNLKHLRASRIQVVRGLYKNNNQEVGETENEHENEITADAESVVSSVRDLSTLSSYRGKCFDKMVYLLNDVAPLEEGDVPCSVNDEGTNMSSNAGGKISVAELKLIKKRVLSKMQERNDESDIGDESVAFPEEIDQPDTDTIVSKFSDVTSPTIQDGFEMDEVPHFPILTAARKTNVSSTANPQGEHLPSLAEVNESSEDLPASAGGSKSTDNLNIKEASRILGSTSLSIQKTVEGDEATEVKKIEGSPNDADEVDAQNDDQDRSIEEITSILNEREAEMKAAAMEEKQRRTADKNREDETIDTKPLPVVKHVTFFEPLETEIAVPQTHCCIIM</sequence>
<dbReference type="Proteomes" id="UP001224775">
    <property type="component" value="Unassembled WGS sequence"/>
</dbReference>
<gene>
    <name evidence="2" type="ORF">QTG54_014594</name>
</gene>
<feature type="region of interest" description="Disordered" evidence="1">
    <location>
        <begin position="459"/>
        <end position="482"/>
    </location>
</feature>
<organism evidence="2 3">
    <name type="scientific">Skeletonema marinoi</name>
    <dbReference type="NCBI Taxonomy" id="267567"/>
    <lineage>
        <taxon>Eukaryota</taxon>
        <taxon>Sar</taxon>
        <taxon>Stramenopiles</taxon>
        <taxon>Ochrophyta</taxon>
        <taxon>Bacillariophyta</taxon>
        <taxon>Coscinodiscophyceae</taxon>
        <taxon>Thalassiosirophycidae</taxon>
        <taxon>Thalassiosirales</taxon>
        <taxon>Skeletonemataceae</taxon>
        <taxon>Skeletonema</taxon>
        <taxon>Skeletonema marinoi-dohrnii complex</taxon>
    </lineage>
</organism>
<evidence type="ECO:0000313" key="2">
    <source>
        <dbReference type="EMBL" id="KAK1734721.1"/>
    </source>
</evidence>
<feature type="region of interest" description="Disordered" evidence="1">
    <location>
        <begin position="1"/>
        <end position="47"/>
    </location>
</feature>
<reference evidence="2" key="1">
    <citation type="submission" date="2023-06" db="EMBL/GenBank/DDBJ databases">
        <title>Survivors Of The Sea: Transcriptome response of Skeletonema marinoi to long-term dormancy.</title>
        <authorList>
            <person name="Pinder M.I.M."/>
            <person name="Kourtchenko O."/>
            <person name="Robertson E.K."/>
            <person name="Larsson T."/>
            <person name="Maumus F."/>
            <person name="Osuna-Cruz C.M."/>
            <person name="Vancaester E."/>
            <person name="Stenow R."/>
            <person name="Vandepoele K."/>
            <person name="Ploug H."/>
            <person name="Bruchert V."/>
            <person name="Godhe A."/>
            <person name="Topel M."/>
        </authorList>
    </citation>
    <scope>NUCLEOTIDE SEQUENCE</scope>
    <source>
        <strain evidence="2">R05AC</strain>
    </source>
</reference>
<feature type="region of interest" description="Disordered" evidence="1">
    <location>
        <begin position="107"/>
        <end position="145"/>
    </location>
</feature>
<evidence type="ECO:0000256" key="1">
    <source>
        <dbReference type="SAM" id="MobiDB-lite"/>
    </source>
</evidence>
<proteinExistence type="predicted"/>
<accession>A0AAD8XVN8</accession>
<feature type="compositionally biased region" description="Acidic residues" evidence="1">
    <location>
        <begin position="430"/>
        <end position="439"/>
    </location>
</feature>
<feature type="region of interest" description="Disordered" evidence="1">
    <location>
        <begin position="413"/>
        <end position="443"/>
    </location>
</feature>
<protein>
    <submittedName>
        <fullName evidence="2">Uncharacterized protein</fullName>
    </submittedName>
</protein>